<gene>
    <name evidence="1" type="ORF">SAMN04489868_1591</name>
</gene>
<evidence type="ECO:0000313" key="2">
    <source>
        <dbReference type="Proteomes" id="UP000198668"/>
    </source>
</evidence>
<dbReference type="Proteomes" id="UP000198668">
    <property type="component" value="Unassembled WGS sequence"/>
</dbReference>
<protein>
    <recommendedName>
        <fullName evidence="3">Helix-turn-helix domain-containing protein</fullName>
    </recommendedName>
</protein>
<dbReference type="OrthoDB" id="2876156at2"/>
<reference evidence="1 2" key="1">
    <citation type="submission" date="2016-10" db="EMBL/GenBank/DDBJ databases">
        <authorList>
            <person name="de Groot N.N."/>
        </authorList>
    </citation>
    <scope>NUCLEOTIDE SEQUENCE [LARGE SCALE GENOMIC DNA]</scope>
    <source>
        <strain evidence="1 2">DSM 27630</strain>
    </source>
</reference>
<name>A0A1I3DYI9_9LACT</name>
<keyword evidence="2" id="KW-1185">Reference proteome</keyword>
<evidence type="ECO:0008006" key="3">
    <source>
        <dbReference type="Google" id="ProtNLM"/>
    </source>
</evidence>
<sequence>MKIEVNTGRVFEEFKSELRSEIKLITEMNRFGDYLTTSQTKEYLGDISTNTLAKLRKQGLKRVTIDGLCLYKKADIVEFLDEHKY</sequence>
<proteinExistence type="predicted"/>
<dbReference type="RefSeq" id="WP_092093769.1">
    <property type="nucleotide sequence ID" value="NZ_FOQE01000059.1"/>
</dbReference>
<dbReference type="AlphaFoldDB" id="A0A1I3DYI9"/>
<dbReference type="EMBL" id="FOQE01000059">
    <property type="protein sequence ID" value="SFH91800.1"/>
    <property type="molecule type" value="Genomic_DNA"/>
</dbReference>
<organism evidence="1 2">
    <name type="scientific">Pisciglobus halotolerans</name>
    <dbReference type="NCBI Taxonomy" id="745365"/>
    <lineage>
        <taxon>Bacteria</taxon>
        <taxon>Bacillati</taxon>
        <taxon>Bacillota</taxon>
        <taxon>Bacilli</taxon>
        <taxon>Lactobacillales</taxon>
        <taxon>Carnobacteriaceae</taxon>
    </lineage>
</organism>
<evidence type="ECO:0000313" key="1">
    <source>
        <dbReference type="EMBL" id="SFH91800.1"/>
    </source>
</evidence>
<accession>A0A1I3DYI9</accession>